<dbReference type="Proteomes" id="UP001589698">
    <property type="component" value="Unassembled WGS sequence"/>
</dbReference>
<dbReference type="Pfam" id="PF13462">
    <property type="entry name" value="Thioredoxin_4"/>
    <property type="match status" value="1"/>
</dbReference>
<feature type="transmembrane region" description="Helical" evidence="6">
    <location>
        <begin position="32"/>
        <end position="52"/>
    </location>
</feature>
<evidence type="ECO:0000313" key="9">
    <source>
        <dbReference type="Proteomes" id="UP001589698"/>
    </source>
</evidence>
<name>A0ABV6DY77_9ACTN</name>
<evidence type="ECO:0000256" key="2">
    <source>
        <dbReference type="ARBA" id="ARBA00022729"/>
    </source>
</evidence>
<protein>
    <submittedName>
        <fullName evidence="8">DsbA family protein</fullName>
    </submittedName>
</protein>
<dbReference type="PANTHER" id="PTHR13887">
    <property type="entry name" value="GLUTATHIONE S-TRANSFERASE KAPPA"/>
    <property type="match status" value="1"/>
</dbReference>
<accession>A0ABV6DY77</accession>
<evidence type="ECO:0000256" key="1">
    <source>
        <dbReference type="ARBA" id="ARBA00005791"/>
    </source>
</evidence>
<comment type="caution">
    <text evidence="8">The sequence shown here is derived from an EMBL/GenBank/DDBJ whole genome shotgun (WGS) entry which is preliminary data.</text>
</comment>
<gene>
    <name evidence="8" type="ORF">ACFFJG_04235</name>
</gene>
<evidence type="ECO:0000256" key="4">
    <source>
        <dbReference type="ARBA" id="ARBA00023157"/>
    </source>
</evidence>
<keyword evidence="5" id="KW-0676">Redox-active center</keyword>
<evidence type="ECO:0000256" key="3">
    <source>
        <dbReference type="ARBA" id="ARBA00023002"/>
    </source>
</evidence>
<keyword evidence="2" id="KW-0732">Signal</keyword>
<feature type="domain" description="Thioredoxin-like fold" evidence="7">
    <location>
        <begin position="86"/>
        <end position="252"/>
    </location>
</feature>
<dbReference type="SUPFAM" id="SSF52833">
    <property type="entry name" value="Thioredoxin-like"/>
    <property type="match status" value="1"/>
</dbReference>
<comment type="similarity">
    <text evidence="1">Belongs to the thioredoxin family. DsbA subfamily.</text>
</comment>
<dbReference type="PANTHER" id="PTHR13887:SF14">
    <property type="entry name" value="DISULFIDE BOND FORMATION PROTEIN D"/>
    <property type="match status" value="1"/>
</dbReference>
<proteinExistence type="inferred from homology"/>
<evidence type="ECO:0000259" key="7">
    <source>
        <dbReference type="Pfam" id="PF13462"/>
    </source>
</evidence>
<dbReference type="RefSeq" id="WP_378517354.1">
    <property type="nucleotide sequence ID" value="NZ_CBCSDI010000011.1"/>
</dbReference>
<evidence type="ECO:0000313" key="8">
    <source>
        <dbReference type="EMBL" id="MFC0221680.1"/>
    </source>
</evidence>
<dbReference type="InterPro" id="IPR012336">
    <property type="entry name" value="Thioredoxin-like_fold"/>
</dbReference>
<dbReference type="Gene3D" id="3.40.30.10">
    <property type="entry name" value="Glutaredoxin"/>
    <property type="match status" value="1"/>
</dbReference>
<reference evidence="8 9" key="1">
    <citation type="submission" date="2024-09" db="EMBL/GenBank/DDBJ databases">
        <authorList>
            <person name="Sun Q."/>
            <person name="Mori K."/>
        </authorList>
    </citation>
    <scope>NUCLEOTIDE SEQUENCE [LARGE SCALE GENOMIC DNA]</scope>
    <source>
        <strain evidence="8 9">CCM 8654</strain>
    </source>
</reference>
<organism evidence="8 9">
    <name type="scientific">Nocardioides zeicaulis</name>
    <dbReference type="NCBI Taxonomy" id="1776857"/>
    <lineage>
        <taxon>Bacteria</taxon>
        <taxon>Bacillati</taxon>
        <taxon>Actinomycetota</taxon>
        <taxon>Actinomycetes</taxon>
        <taxon>Propionibacteriales</taxon>
        <taxon>Nocardioidaceae</taxon>
        <taxon>Nocardioides</taxon>
    </lineage>
</organism>
<evidence type="ECO:0000256" key="5">
    <source>
        <dbReference type="ARBA" id="ARBA00023284"/>
    </source>
</evidence>
<evidence type="ECO:0000256" key="6">
    <source>
        <dbReference type="SAM" id="Phobius"/>
    </source>
</evidence>
<dbReference type="InterPro" id="IPR036249">
    <property type="entry name" value="Thioredoxin-like_sf"/>
</dbReference>
<keyword evidence="6" id="KW-0812">Transmembrane</keyword>
<keyword evidence="9" id="KW-1185">Reference proteome</keyword>
<keyword evidence="4" id="KW-1015">Disulfide bond</keyword>
<dbReference type="EMBL" id="JBHLXH010000001">
    <property type="protein sequence ID" value="MFC0221680.1"/>
    <property type="molecule type" value="Genomic_DNA"/>
</dbReference>
<sequence length="256" mass="27348">MSKNTPERREARKQRAAEALRQKQAEERRRRIVAIVSVVAAVVVIVGGLTWWQSSRDTSGKVADTVPSIASGSGASDGTPAELDGYGIFIGDADAPSTVTVYEDLQCPACANLEAQLGQPLAAAVDAGKVRLEYRMISFLDRASTNEYSSRALNAALAVLDTAGVDAFRAFHDDLYAHQPEEGGAGFTDDELVDRAVAAGATESEVRPQVEGKVYEQWIKNATDQMSKDGYNSTPTILIDGKESDPQALADLVQGS</sequence>
<keyword evidence="6" id="KW-0472">Membrane</keyword>
<keyword evidence="3" id="KW-0560">Oxidoreductase</keyword>
<keyword evidence="6" id="KW-1133">Transmembrane helix</keyword>